<dbReference type="Proteomes" id="UP000752171">
    <property type="component" value="Unassembled WGS sequence"/>
</dbReference>
<evidence type="ECO:0000256" key="9">
    <source>
        <dbReference type="SAM" id="SignalP"/>
    </source>
</evidence>
<dbReference type="InterPro" id="IPR007110">
    <property type="entry name" value="Ig-like_dom"/>
</dbReference>
<feature type="chain" id="PRO_5035799380" evidence="9">
    <location>
        <begin position="22"/>
        <end position="451"/>
    </location>
</feature>
<feature type="transmembrane region" description="Helical" evidence="8">
    <location>
        <begin position="393"/>
        <end position="411"/>
    </location>
</feature>
<feature type="signal peptide" evidence="9">
    <location>
        <begin position="1"/>
        <end position="21"/>
    </location>
</feature>
<reference evidence="11 12" key="1">
    <citation type="submission" date="2021-07" db="EMBL/GenBank/DDBJ databases">
        <authorList>
            <person name="Imarazene B."/>
            <person name="Zahm M."/>
            <person name="Klopp C."/>
            <person name="Cabau C."/>
            <person name="Beille S."/>
            <person name="Jouanno E."/>
            <person name="Castinel A."/>
            <person name="Lluch J."/>
            <person name="Gil L."/>
            <person name="Kuchtly C."/>
            <person name="Lopez Roques C."/>
            <person name="Donnadieu C."/>
            <person name="Parrinello H."/>
            <person name="Journot L."/>
            <person name="Du K."/>
            <person name="Schartl M."/>
            <person name="Retaux S."/>
            <person name="Guiguen Y."/>
        </authorList>
    </citation>
    <scope>NUCLEOTIDE SEQUENCE [LARGE SCALE GENOMIC DNA]</scope>
    <source>
        <strain evidence="11">Pach_M1</strain>
        <tissue evidence="11">Testis</tissue>
    </source>
</reference>
<name>A0A8T2KX27_ASTMX</name>
<evidence type="ECO:0000256" key="8">
    <source>
        <dbReference type="SAM" id="Phobius"/>
    </source>
</evidence>
<proteinExistence type="inferred from homology"/>
<dbReference type="InterPro" id="IPR013783">
    <property type="entry name" value="Ig-like_fold"/>
</dbReference>
<dbReference type="Gene3D" id="2.60.40.10">
    <property type="entry name" value="Immunoglobulins"/>
    <property type="match status" value="2"/>
</dbReference>
<dbReference type="EMBL" id="JAICCE010000019">
    <property type="protein sequence ID" value="KAG9264070.1"/>
    <property type="molecule type" value="Genomic_DNA"/>
</dbReference>
<accession>A0A8T2KX27</accession>
<keyword evidence="5 8" id="KW-1133">Transmembrane helix</keyword>
<comment type="similarity">
    <text evidence="2">Belongs to the FAM187 family.</text>
</comment>
<dbReference type="GO" id="GO:0016020">
    <property type="term" value="C:membrane"/>
    <property type="evidence" value="ECO:0007669"/>
    <property type="project" value="UniProtKB-SubCell"/>
</dbReference>
<evidence type="ECO:0000259" key="10">
    <source>
        <dbReference type="PROSITE" id="PS50835"/>
    </source>
</evidence>
<comment type="caution">
    <text evidence="11">The sequence shown here is derived from an EMBL/GenBank/DDBJ whole genome shotgun (WGS) entry which is preliminary data.</text>
</comment>
<keyword evidence="3 8" id="KW-0812">Transmembrane</keyword>
<feature type="domain" description="Ig-like" evidence="10">
    <location>
        <begin position="279"/>
        <end position="365"/>
    </location>
</feature>
<comment type="subcellular location">
    <subcellularLocation>
        <location evidence="1">Membrane</location>
        <topology evidence="1">Single-pass type I membrane protein</topology>
    </subcellularLocation>
</comment>
<evidence type="ECO:0000313" key="12">
    <source>
        <dbReference type="Proteomes" id="UP000752171"/>
    </source>
</evidence>
<dbReference type="InterPro" id="IPR036179">
    <property type="entry name" value="Ig-like_dom_sf"/>
</dbReference>
<evidence type="ECO:0000256" key="2">
    <source>
        <dbReference type="ARBA" id="ARBA00008727"/>
    </source>
</evidence>
<evidence type="ECO:0000256" key="5">
    <source>
        <dbReference type="ARBA" id="ARBA00022989"/>
    </source>
</evidence>
<evidence type="ECO:0000256" key="4">
    <source>
        <dbReference type="ARBA" id="ARBA00022729"/>
    </source>
</evidence>
<organism evidence="11 12">
    <name type="scientific">Astyanax mexicanus</name>
    <name type="common">Blind cave fish</name>
    <name type="synonym">Astyanax fasciatus mexicanus</name>
    <dbReference type="NCBI Taxonomy" id="7994"/>
    <lineage>
        <taxon>Eukaryota</taxon>
        <taxon>Metazoa</taxon>
        <taxon>Chordata</taxon>
        <taxon>Craniata</taxon>
        <taxon>Vertebrata</taxon>
        <taxon>Euteleostomi</taxon>
        <taxon>Actinopterygii</taxon>
        <taxon>Neopterygii</taxon>
        <taxon>Teleostei</taxon>
        <taxon>Ostariophysi</taxon>
        <taxon>Characiformes</taxon>
        <taxon>Characoidei</taxon>
        <taxon>Acestrorhamphidae</taxon>
        <taxon>Acestrorhamphinae</taxon>
        <taxon>Astyanax</taxon>
    </lineage>
</organism>
<gene>
    <name evidence="11" type="primary">FAM187A</name>
    <name evidence="11" type="ORF">AMEX_G22305</name>
</gene>
<dbReference type="InterPro" id="IPR013106">
    <property type="entry name" value="Ig_V-set"/>
</dbReference>
<keyword evidence="4 9" id="KW-0732">Signal</keyword>
<dbReference type="PANTHER" id="PTHR32178:SF7">
    <property type="entry name" value="IG-LIKE V-TYPE DOMAIN-CONTAINING PROTEIN FAM187A"/>
    <property type="match status" value="1"/>
</dbReference>
<dbReference type="PROSITE" id="PS50835">
    <property type="entry name" value="IG_LIKE"/>
    <property type="match status" value="1"/>
</dbReference>
<keyword evidence="6 8" id="KW-0472">Membrane</keyword>
<keyword evidence="7" id="KW-0325">Glycoprotein</keyword>
<evidence type="ECO:0000256" key="1">
    <source>
        <dbReference type="ARBA" id="ARBA00004479"/>
    </source>
</evidence>
<protein>
    <submittedName>
        <fullName evidence="11">Ig-like V-type domain-containing protein FAM187A</fullName>
    </submittedName>
</protein>
<sequence length="451" mass="50954">MSVHGVFLLSIWMLCPSLLMSYQAPEDKEDIFTTRACPALLVFESVAYLEDMTIELPCHCKPEKVLSVVWYYQKYLGMMDTKVLTDFSGTAIVDSSKVGRDLELRNRFSIRLFSLIVFRVQEGDSGHYVCGTASGEFFYGYDVDIQVVREVLFPWNLVPLKQKQASEAKENVNTPFQVFTSYWPWSLCDRCGVKGEQTRVGLCYVMSQHLQVRYLRQSSNVTSCGSSAVPLRFGLANSHHRAELVVRSCHTPCPKKATTVSPERKGLLDFLGYGDPESPGLSVHYHNHPVGSDLVLSCPGMKPQHAVAWDKGSTPLYRSEFMEGLKKSSRMFIDVGHHLHIRLVHLKDKGSYFCWIQGKKAAEIKLGVYSRVGRMRRISDSEALFILKNILKVYALLTAVFLLIISVRFIWQLEEALTAAPAGALRNTPLSHTLTDRQGFPEFSALRRAPR</sequence>
<dbReference type="SMART" id="SM00409">
    <property type="entry name" value="IG"/>
    <property type="match status" value="2"/>
</dbReference>
<dbReference type="SUPFAM" id="SSF48726">
    <property type="entry name" value="Immunoglobulin"/>
    <property type="match status" value="2"/>
</dbReference>
<dbReference type="PANTHER" id="PTHR32178">
    <property type="entry name" value="FAM187"/>
    <property type="match status" value="1"/>
</dbReference>
<dbReference type="InterPro" id="IPR003599">
    <property type="entry name" value="Ig_sub"/>
</dbReference>
<dbReference type="AlphaFoldDB" id="A0A8T2KX27"/>
<evidence type="ECO:0000313" key="11">
    <source>
        <dbReference type="EMBL" id="KAG9264070.1"/>
    </source>
</evidence>
<dbReference type="InterPro" id="IPR039311">
    <property type="entry name" value="FAM187A/B"/>
</dbReference>
<evidence type="ECO:0000256" key="7">
    <source>
        <dbReference type="ARBA" id="ARBA00023180"/>
    </source>
</evidence>
<evidence type="ECO:0000256" key="3">
    <source>
        <dbReference type="ARBA" id="ARBA00022692"/>
    </source>
</evidence>
<evidence type="ECO:0000256" key="6">
    <source>
        <dbReference type="ARBA" id="ARBA00023136"/>
    </source>
</evidence>
<dbReference type="Pfam" id="PF07686">
    <property type="entry name" value="V-set"/>
    <property type="match status" value="1"/>
</dbReference>